<dbReference type="Proteomes" id="UP000253075">
    <property type="component" value="Unassembled WGS sequence"/>
</dbReference>
<feature type="domain" description="Knr4/Smi1-like" evidence="1">
    <location>
        <begin position="9"/>
        <end position="116"/>
    </location>
</feature>
<dbReference type="AlphaFoldDB" id="A0ABD7G7C7"/>
<gene>
    <name evidence="2" type="ORF">C6C11_12345</name>
</gene>
<dbReference type="SMART" id="SM00860">
    <property type="entry name" value="SMI1_KNR4"/>
    <property type="match status" value="1"/>
</dbReference>
<dbReference type="InterPro" id="IPR037883">
    <property type="entry name" value="Knr4/Smi1-like_sf"/>
</dbReference>
<evidence type="ECO:0000313" key="3">
    <source>
        <dbReference type="Proteomes" id="UP000253075"/>
    </source>
</evidence>
<accession>A0ABD7G7C7</accession>
<reference evidence="3" key="2">
    <citation type="submission" date="2018-02" db="EMBL/GenBank/DDBJ databases">
        <title>Phenotypic characterization and whole genome analysis of multidrug-resistant, extended-spectrum beta-lactamase-producing bacteria isolated from dogs in Germany.</title>
        <authorList>
            <person name="Williamson C."/>
        </authorList>
    </citation>
    <scope>NUCLEOTIDE SEQUENCE [LARGE SCALE GENOMIC DNA]</scope>
    <source>
        <strain evidence="3">AFG_SD03_1510_Ahy_093</strain>
    </source>
</reference>
<proteinExistence type="predicted"/>
<comment type="caution">
    <text evidence="2">The sequence shown here is derived from an EMBL/GenBank/DDBJ whole genome shotgun (WGS) entry which is preliminary data.</text>
</comment>
<protein>
    <submittedName>
        <fullName evidence="2">SMI1/KNR4 family protein</fullName>
    </submittedName>
</protein>
<name>A0ABD7G7C7_AERHY</name>
<sequence length="122" mass="13861">MQNDPFRIPTDDEIAIAERKLGITFHNDYQCFLKSGSDVANAIFEAAVILPGAGRLDIFEMARIAWEIIGVPRDLLPFIEDNGDYFCISKTGEVIYWSHNGISNEKWPNMSAWHNQVCINLE</sequence>
<dbReference type="EMBL" id="PUTQ01000016">
    <property type="protein sequence ID" value="RCF48911.1"/>
    <property type="molecule type" value="Genomic_DNA"/>
</dbReference>
<evidence type="ECO:0000313" key="2">
    <source>
        <dbReference type="EMBL" id="RCF48911.1"/>
    </source>
</evidence>
<dbReference type="Gene3D" id="3.40.1580.10">
    <property type="entry name" value="SMI1/KNR4-like"/>
    <property type="match status" value="1"/>
</dbReference>
<organism evidence="2 3">
    <name type="scientific">Aeromonas hydrophila</name>
    <dbReference type="NCBI Taxonomy" id="644"/>
    <lineage>
        <taxon>Bacteria</taxon>
        <taxon>Pseudomonadati</taxon>
        <taxon>Pseudomonadota</taxon>
        <taxon>Gammaproteobacteria</taxon>
        <taxon>Aeromonadales</taxon>
        <taxon>Aeromonadaceae</taxon>
        <taxon>Aeromonas</taxon>
    </lineage>
</organism>
<dbReference type="SUPFAM" id="SSF160631">
    <property type="entry name" value="SMI1/KNR4-like"/>
    <property type="match status" value="1"/>
</dbReference>
<dbReference type="InterPro" id="IPR018958">
    <property type="entry name" value="Knr4/Smi1-like_dom"/>
</dbReference>
<dbReference type="Pfam" id="PF14567">
    <property type="entry name" value="SUKH_5"/>
    <property type="match status" value="1"/>
</dbReference>
<dbReference type="RefSeq" id="WP_113995072.1">
    <property type="nucleotide sequence ID" value="NZ_JACLAM010000001.1"/>
</dbReference>
<evidence type="ECO:0000259" key="1">
    <source>
        <dbReference type="SMART" id="SM00860"/>
    </source>
</evidence>
<reference evidence="2 3" key="1">
    <citation type="journal article" date="2018" name="PLoS ONE">
        <title>Phenotypic characterization and whole genome analysis of extended-spectrum beta-lactamase-producing bacteria isolated from dogs in Germany.</title>
        <authorList>
            <person name="Boehmer T."/>
            <person name="Vogler A.J."/>
            <person name="Thomas A."/>
            <person name="Sauer S."/>
            <person name="Hergenroether M."/>
            <person name="Straubinger R.K."/>
            <person name="Birdsell D."/>
            <person name="Keim P."/>
            <person name="Sahl J.W."/>
            <person name="Williamson C.H."/>
            <person name="Riehm J.M."/>
        </authorList>
    </citation>
    <scope>NUCLEOTIDE SEQUENCE [LARGE SCALE GENOMIC DNA]</scope>
    <source>
        <strain evidence="2 3">AFG_SD03_1510_Ahy_093</strain>
    </source>
</reference>